<dbReference type="Proteomes" id="UP000886501">
    <property type="component" value="Unassembled WGS sequence"/>
</dbReference>
<comment type="caution">
    <text evidence="1">The sequence shown here is derived from an EMBL/GenBank/DDBJ whole genome shotgun (WGS) entry which is preliminary data.</text>
</comment>
<name>A0ACB6ZRU1_THEGA</name>
<sequence length="496" mass="54773">MAQLTYTSLDEVNQSHAALRAGYKSGKAKSIKYRKHQLLQLAYLLQDNKEKFNEAIKNDLGRSSLENEMLEIFVSLAEIKQSFDNVEKWAKPESAPLSLYFLTSPKIRKEAKGVVLIFVPYNYPIFLLMSPIAGAIAAGNAVCVKTSELLPATSSLLADLFPQYLDQDLYRVVTGDVPVATRLLELRWDHVLYTGSGRVGKIVAAAAAKHLTPVTLELGGKSPTIVDPKFDLKLAARRILWGRFSNAGQTCTAPEYVLVPKEGEEALIAAMKEIISEFFPEGTSKESFGRAPTDAYFARVKGLLDTTKGTIVSGGETDPSTRYIAPTIVRGVTLDDSLMTEEIFGPILPIVVVESFDEAIEIINAREHPLALYAFTSDIGLKDTIFDSTHSGACVHNDVLMHVCDGGAHTGKYSFDLFTHLRATMSVPNWMESILSARYPPFTARKVRQLEQSTMPSFPPRDSVYATKQQTFKWIIAAVTIISAAAWLILHPFTLF</sequence>
<gene>
    <name evidence="1" type="ORF">BDM02DRAFT_3153685</name>
</gene>
<protein>
    <submittedName>
        <fullName evidence="1">Aldehyde dehydrogenase</fullName>
    </submittedName>
</protein>
<dbReference type="EMBL" id="MU117968">
    <property type="protein sequence ID" value="KAF9652565.1"/>
    <property type="molecule type" value="Genomic_DNA"/>
</dbReference>
<evidence type="ECO:0000313" key="1">
    <source>
        <dbReference type="EMBL" id="KAF9652565.1"/>
    </source>
</evidence>
<evidence type="ECO:0000313" key="2">
    <source>
        <dbReference type="Proteomes" id="UP000886501"/>
    </source>
</evidence>
<organism evidence="1 2">
    <name type="scientific">Thelephora ganbajun</name>
    <name type="common">Ganba fungus</name>
    <dbReference type="NCBI Taxonomy" id="370292"/>
    <lineage>
        <taxon>Eukaryota</taxon>
        <taxon>Fungi</taxon>
        <taxon>Dikarya</taxon>
        <taxon>Basidiomycota</taxon>
        <taxon>Agaricomycotina</taxon>
        <taxon>Agaricomycetes</taxon>
        <taxon>Thelephorales</taxon>
        <taxon>Thelephoraceae</taxon>
        <taxon>Thelephora</taxon>
    </lineage>
</organism>
<accession>A0ACB6ZRU1</accession>
<proteinExistence type="predicted"/>
<reference evidence="1" key="2">
    <citation type="journal article" date="2020" name="Nat. Commun.">
        <title>Large-scale genome sequencing of mycorrhizal fungi provides insights into the early evolution of symbiotic traits.</title>
        <authorList>
            <person name="Miyauchi S."/>
            <person name="Kiss E."/>
            <person name="Kuo A."/>
            <person name="Drula E."/>
            <person name="Kohler A."/>
            <person name="Sanchez-Garcia M."/>
            <person name="Morin E."/>
            <person name="Andreopoulos B."/>
            <person name="Barry K.W."/>
            <person name="Bonito G."/>
            <person name="Buee M."/>
            <person name="Carver A."/>
            <person name="Chen C."/>
            <person name="Cichocki N."/>
            <person name="Clum A."/>
            <person name="Culley D."/>
            <person name="Crous P.W."/>
            <person name="Fauchery L."/>
            <person name="Girlanda M."/>
            <person name="Hayes R.D."/>
            <person name="Keri Z."/>
            <person name="LaButti K."/>
            <person name="Lipzen A."/>
            <person name="Lombard V."/>
            <person name="Magnuson J."/>
            <person name="Maillard F."/>
            <person name="Murat C."/>
            <person name="Nolan M."/>
            <person name="Ohm R.A."/>
            <person name="Pangilinan J."/>
            <person name="Pereira M.F."/>
            <person name="Perotto S."/>
            <person name="Peter M."/>
            <person name="Pfister S."/>
            <person name="Riley R."/>
            <person name="Sitrit Y."/>
            <person name="Stielow J.B."/>
            <person name="Szollosi G."/>
            <person name="Zifcakova L."/>
            <person name="Stursova M."/>
            <person name="Spatafora J.W."/>
            <person name="Tedersoo L."/>
            <person name="Vaario L.M."/>
            <person name="Yamada A."/>
            <person name="Yan M."/>
            <person name="Wang P."/>
            <person name="Xu J."/>
            <person name="Bruns T."/>
            <person name="Baldrian P."/>
            <person name="Vilgalys R."/>
            <person name="Dunand C."/>
            <person name="Henrissat B."/>
            <person name="Grigoriev I.V."/>
            <person name="Hibbett D."/>
            <person name="Nagy L.G."/>
            <person name="Martin F.M."/>
        </authorList>
    </citation>
    <scope>NUCLEOTIDE SEQUENCE</scope>
    <source>
        <strain evidence="1">P2</strain>
    </source>
</reference>
<keyword evidence="2" id="KW-1185">Reference proteome</keyword>
<reference evidence="1" key="1">
    <citation type="submission" date="2019-10" db="EMBL/GenBank/DDBJ databases">
        <authorList>
            <consortium name="DOE Joint Genome Institute"/>
            <person name="Kuo A."/>
            <person name="Miyauchi S."/>
            <person name="Kiss E."/>
            <person name="Drula E."/>
            <person name="Kohler A."/>
            <person name="Sanchez-Garcia M."/>
            <person name="Andreopoulos B."/>
            <person name="Barry K.W."/>
            <person name="Bonito G."/>
            <person name="Buee M."/>
            <person name="Carver A."/>
            <person name="Chen C."/>
            <person name="Cichocki N."/>
            <person name="Clum A."/>
            <person name="Culley D."/>
            <person name="Crous P.W."/>
            <person name="Fauchery L."/>
            <person name="Girlanda M."/>
            <person name="Hayes R."/>
            <person name="Keri Z."/>
            <person name="Labutti K."/>
            <person name="Lipzen A."/>
            <person name="Lombard V."/>
            <person name="Magnuson J."/>
            <person name="Maillard F."/>
            <person name="Morin E."/>
            <person name="Murat C."/>
            <person name="Nolan M."/>
            <person name="Ohm R."/>
            <person name="Pangilinan J."/>
            <person name="Pereira M."/>
            <person name="Perotto S."/>
            <person name="Peter M."/>
            <person name="Riley R."/>
            <person name="Sitrit Y."/>
            <person name="Stielow B."/>
            <person name="Szollosi G."/>
            <person name="Zifcakova L."/>
            <person name="Stursova M."/>
            <person name="Spatafora J.W."/>
            <person name="Tedersoo L."/>
            <person name="Vaario L.-M."/>
            <person name="Yamada A."/>
            <person name="Yan M."/>
            <person name="Wang P."/>
            <person name="Xu J."/>
            <person name="Bruns T."/>
            <person name="Baldrian P."/>
            <person name="Vilgalys R."/>
            <person name="Henrissat B."/>
            <person name="Grigoriev I.V."/>
            <person name="Hibbett D."/>
            <person name="Nagy L.G."/>
            <person name="Martin F.M."/>
        </authorList>
    </citation>
    <scope>NUCLEOTIDE SEQUENCE</scope>
    <source>
        <strain evidence="1">P2</strain>
    </source>
</reference>